<reference evidence="2 3" key="1">
    <citation type="journal article" date="2015" name="Annu Rev Anim Biosci">
        <title>The Genome 10K Project: a way forward.</title>
        <authorList>
            <person name="Koepfli K.P."/>
            <person name="Paten B."/>
            <person name="O'Brien S.J."/>
            <person name="Koepfli K.P."/>
            <person name="Paten B."/>
            <person name="Antunes A."/>
            <person name="Belov K."/>
            <person name="Bustamante C."/>
            <person name="Castoe T.A."/>
            <person name="Clawson H."/>
            <person name="Crawford A.J."/>
            <person name="Diekhans M."/>
            <person name="Distel D."/>
            <person name="Durbin R."/>
            <person name="Earl D."/>
            <person name="Fujita M.K."/>
            <person name="Gamble T."/>
            <person name="Georges A."/>
            <person name="Gemmell N."/>
            <person name="Gilbert M.T."/>
            <person name="Graves J.M."/>
            <person name="Green R.E."/>
            <person name="Hickey G."/>
            <person name="Jarvis E.D."/>
            <person name="Johnson W."/>
            <person name="Komissarov A."/>
            <person name="Korf I."/>
            <person name="Kuhn R."/>
            <person name="Larkin D.M."/>
            <person name="Lewin H."/>
            <person name="Lopez J.V."/>
            <person name="Ma J."/>
            <person name="Marques-Bonet T."/>
            <person name="Miller W."/>
            <person name="Murphy R."/>
            <person name="Pevzner P."/>
            <person name="Shapiro B."/>
            <person name="Steiner C."/>
            <person name="Tamazian G."/>
            <person name="Venkatesh B."/>
            <person name="Wang J."/>
            <person name="Wayne R."/>
            <person name="Wiley E."/>
            <person name="Yang H."/>
            <person name="Zhang G."/>
            <person name="Haussler D."/>
            <person name="Ryder O."/>
            <person name="O'Brien S.J."/>
        </authorList>
    </citation>
    <scope>NUCLEOTIDE SEQUENCE</scope>
</reference>
<reference evidence="2" key="4">
    <citation type="submission" date="2025-08" db="UniProtKB">
        <authorList>
            <consortium name="Ensembl"/>
        </authorList>
    </citation>
    <scope>IDENTIFICATION</scope>
</reference>
<dbReference type="GO" id="GO:0061844">
    <property type="term" value="P:antimicrobial humoral immune response mediated by antimicrobial peptide"/>
    <property type="evidence" value="ECO:0007669"/>
    <property type="project" value="TreeGrafter"/>
</dbReference>
<organism evidence="2 3">
    <name type="scientific">Rhinolophus ferrumequinum</name>
    <name type="common">Greater horseshoe bat</name>
    <dbReference type="NCBI Taxonomy" id="59479"/>
    <lineage>
        <taxon>Eukaryota</taxon>
        <taxon>Metazoa</taxon>
        <taxon>Chordata</taxon>
        <taxon>Craniata</taxon>
        <taxon>Vertebrata</taxon>
        <taxon>Euteleostomi</taxon>
        <taxon>Mammalia</taxon>
        <taxon>Eutheria</taxon>
        <taxon>Laurasiatheria</taxon>
        <taxon>Chiroptera</taxon>
        <taxon>Yinpterochiroptera</taxon>
        <taxon>Rhinolophoidea</taxon>
        <taxon>Rhinolophidae</taxon>
        <taxon>Rhinolophinae</taxon>
        <taxon>Rhinolophus</taxon>
    </lineage>
</organism>
<dbReference type="Pfam" id="PF15216">
    <property type="entry name" value="TSLP"/>
    <property type="match status" value="1"/>
</dbReference>
<keyword evidence="1" id="KW-0812">Transmembrane</keyword>
<feature type="transmembrane region" description="Helical" evidence="1">
    <location>
        <begin position="12"/>
        <end position="36"/>
    </location>
</feature>
<keyword evidence="1" id="KW-0472">Membrane</keyword>
<dbReference type="PANTHER" id="PTHR38003">
    <property type="entry name" value="THYMIC STROMAL LYMPHOPOIETIN"/>
    <property type="match status" value="1"/>
</dbReference>
<dbReference type="Gene3D" id="1.20.1250.90">
    <property type="entry name" value="Thymic stromal lymphopoietin"/>
    <property type="match status" value="1"/>
</dbReference>
<dbReference type="GO" id="GO:0005576">
    <property type="term" value="C:extracellular region"/>
    <property type="evidence" value="ECO:0007669"/>
    <property type="project" value="TreeGrafter"/>
</dbReference>
<dbReference type="GO" id="GO:0001961">
    <property type="term" value="P:positive regulation of cytokine-mediated signaling pathway"/>
    <property type="evidence" value="ECO:0007669"/>
    <property type="project" value="TreeGrafter"/>
</dbReference>
<dbReference type="InterPro" id="IPR029189">
    <property type="entry name" value="TSLP"/>
</dbReference>
<proteinExistence type="predicted"/>
<dbReference type="PANTHER" id="PTHR38003:SF1">
    <property type="entry name" value="THYMIC STROMAL LYMPHOPOIETIN"/>
    <property type="match status" value="1"/>
</dbReference>
<dbReference type="GO" id="GO:0032755">
    <property type="term" value="P:positive regulation of interleukin-6 production"/>
    <property type="evidence" value="ECO:0007669"/>
    <property type="project" value="TreeGrafter"/>
</dbReference>
<dbReference type="Proteomes" id="UP000472240">
    <property type="component" value="Chromosome 7"/>
</dbReference>
<dbReference type="OMA" id="CLEQVSY"/>
<evidence type="ECO:0000256" key="1">
    <source>
        <dbReference type="SAM" id="Phobius"/>
    </source>
</evidence>
<dbReference type="GO" id="GO:0005139">
    <property type="term" value="F:interleukin-7 receptor binding"/>
    <property type="evidence" value="ECO:0007669"/>
    <property type="project" value="TreeGrafter"/>
</dbReference>
<keyword evidence="3" id="KW-1185">Reference proteome</keyword>
<dbReference type="InParanoid" id="A0A671F0F4"/>
<evidence type="ECO:0000313" key="2">
    <source>
        <dbReference type="Ensembl" id="ENSRFEP00010019069.1"/>
    </source>
</evidence>
<reference evidence="2" key="5">
    <citation type="submission" date="2025-09" db="UniProtKB">
        <authorList>
            <consortium name="Ensembl"/>
        </authorList>
    </citation>
    <scope>IDENTIFICATION</scope>
</reference>
<accession>A0A671F0F4</accession>
<name>A0A671F0F4_RHIFE</name>
<dbReference type="GeneTree" id="ENSGT00390000012541"/>
<dbReference type="GO" id="GO:0032736">
    <property type="term" value="P:positive regulation of interleukin-13 production"/>
    <property type="evidence" value="ECO:0007669"/>
    <property type="project" value="TreeGrafter"/>
</dbReference>
<dbReference type="InterPro" id="IPR038329">
    <property type="entry name" value="TSLP_sf"/>
</dbReference>
<dbReference type="GO" id="GO:0050729">
    <property type="term" value="P:positive regulation of inflammatory response"/>
    <property type="evidence" value="ECO:0007669"/>
    <property type="project" value="TreeGrafter"/>
</dbReference>
<reference evidence="3" key="3">
    <citation type="submission" date="2018-12" db="EMBL/GenBank/DDBJ databases">
        <title>G10K-VGP greater horseshoe bat female genome, primary haplotype.</title>
        <authorList>
            <person name="Teeling E."/>
            <person name="Myers G."/>
            <person name="Vernes S."/>
            <person name="Pippel M."/>
            <person name="Winkler S."/>
            <person name="Fedrigo O."/>
            <person name="Rhie A."/>
            <person name="Koren S."/>
            <person name="Phillippy A."/>
            <person name="Lewin H."/>
            <person name="Damas J."/>
            <person name="Howe K."/>
            <person name="Mountcastle J."/>
            <person name="Jarvis E.D."/>
        </authorList>
    </citation>
    <scope>NUCLEOTIDE SEQUENCE [LARGE SCALE GENOMIC DNA]</scope>
</reference>
<dbReference type="Ensembl" id="ENSRFET00010020765.1">
    <property type="protein sequence ID" value="ENSRFEP00010019069.1"/>
    <property type="gene ID" value="ENSRFEG00010012835.1"/>
</dbReference>
<evidence type="ECO:0008006" key="4">
    <source>
        <dbReference type="Google" id="ProtNLM"/>
    </source>
</evidence>
<dbReference type="GO" id="GO:0032722">
    <property type="term" value="P:positive regulation of chemokine production"/>
    <property type="evidence" value="ECO:0007669"/>
    <property type="project" value="TreeGrafter"/>
</dbReference>
<dbReference type="GO" id="GO:0032733">
    <property type="term" value="P:positive regulation of interleukin-10 production"/>
    <property type="evidence" value="ECO:0007669"/>
    <property type="project" value="TreeGrafter"/>
</dbReference>
<evidence type="ECO:0000313" key="3">
    <source>
        <dbReference type="Proteomes" id="UP000472240"/>
    </source>
</evidence>
<dbReference type="GO" id="GO:0032754">
    <property type="term" value="P:positive regulation of interleukin-5 production"/>
    <property type="evidence" value="ECO:0007669"/>
    <property type="project" value="TreeGrafter"/>
</dbReference>
<sequence>MGFPSTFDDALLFVLSVLFREIFIWQLLRLVLTYNFTDCDFEKIKMDYRGVILIDLNSYMIGVSKETCFFKCVFIRRPDCLTKIEHLTFHPTHGCQSLAEEIFAMNTNATLTHRCPGYSGIQVNTSADMYDCYLLTNGLCRSAHLSVWVAKAVGFLGTKD</sequence>
<protein>
    <recommendedName>
        <fullName evidence="4">Thymic stromal lymphopoietin</fullName>
    </recommendedName>
</protein>
<dbReference type="AlphaFoldDB" id="A0A671F0F4"/>
<keyword evidence="1" id="KW-1133">Transmembrane helix</keyword>
<dbReference type="GO" id="GO:0005125">
    <property type="term" value="F:cytokine activity"/>
    <property type="evidence" value="ECO:0007669"/>
    <property type="project" value="InterPro"/>
</dbReference>
<reference evidence="2 3" key="2">
    <citation type="journal article" date="2018" name="Annu Rev Anim Biosci">
        <title>Bat Biology, Genomes, and the Bat1K Project: To Generate Chromosome-Level Genomes for All Living Bat Species.</title>
        <authorList>
            <person name="Teeling E.C."/>
            <person name="Vernes S.C."/>
            <person name="Davalos L.M."/>
            <person name="Ray D.A."/>
            <person name="Gilbert M.T.P."/>
            <person name="Myers E."/>
        </authorList>
    </citation>
    <scope>NUCLEOTIDE SEQUENCE</scope>
</reference>